<evidence type="ECO:0000256" key="2">
    <source>
        <dbReference type="ARBA" id="ARBA00022676"/>
    </source>
</evidence>
<dbReference type="PANTHER" id="PTHR43685">
    <property type="entry name" value="GLYCOSYLTRANSFERASE"/>
    <property type="match status" value="1"/>
</dbReference>
<dbReference type="SUPFAM" id="SSF53448">
    <property type="entry name" value="Nucleotide-diphospho-sugar transferases"/>
    <property type="match status" value="1"/>
</dbReference>
<comment type="similarity">
    <text evidence="1">Belongs to the glycosyltransferase 2 family.</text>
</comment>
<dbReference type="Gene3D" id="3.90.550.10">
    <property type="entry name" value="Spore Coat Polysaccharide Biosynthesis Protein SpsA, Chain A"/>
    <property type="match status" value="1"/>
</dbReference>
<feature type="region of interest" description="Disordered" evidence="4">
    <location>
        <begin position="1"/>
        <end position="32"/>
    </location>
</feature>
<feature type="domain" description="Glycosyltransferase 2-like" evidence="5">
    <location>
        <begin position="398"/>
        <end position="529"/>
    </location>
</feature>
<evidence type="ECO:0000259" key="5">
    <source>
        <dbReference type="Pfam" id="PF00535"/>
    </source>
</evidence>
<keyword evidence="3" id="KW-0808">Transferase</keyword>
<evidence type="ECO:0000256" key="1">
    <source>
        <dbReference type="ARBA" id="ARBA00006739"/>
    </source>
</evidence>
<organism evidence="6 7">
    <name type="scientific">Prorocentrum cordatum</name>
    <dbReference type="NCBI Taxonomy" id="2364126"/>
    <lineage>
        <taxon>Eukaryota</taxon>
        <taxon>Sar</taxon>
        <taxon>Alveolata</taxon>
        <taxon>Dinophyceae</taxon>
        <taxon>Prorocentrales</taxon>
        <taxon>Prorocentraceae</taxon>
        <taxon>Prorocentrum</taxon>
    </lineage>
</organism>
<dbReference type="Pfam" id="PF00535">
    <property type="entry name" value="Glycos_transf_2"/>
    <property type="match status" value="1"/>
</dbReference>
<dbReference type="PANTHER" id="PTHR43685:SF5">
    <property type="entry name" value="GLYCOSYLTRANSFERASE EPSE-RELATED"/>
    <property type="match status" value="1"/>
</dbReference>
<proteinExistence type="inferred from homology"/>
<evidence type="ECO:0000256" key="3">
    <source>
        <dbReference type="ARBA" id="ARBA00022679"/>
    </source>
</evidence>
<reference evidence="6" key="1">
    <citation type="submission" date="2023-10" db="EMBL/GenBank/DDBJ databases">
        <authorList>
            <person name="Chen Y."/>
            <person name="Shah S."/>
            <person name="Dougan E. K."/>
            <person name="Thang M."/>
            <person name="Chan C."/>
        </authorList>
    </citation>
    <scope>NUCLEOTIDE SEQUENCE [LARGE SCALE GENOMIC DNA]</scope>
</reference>
<evidence type="ECO:0000313" key="7">
    <source>
        <dbReference type="Proteomes" id="UP001189429"/>
    </source>
</evidence>
<keyword evidence="7" id="KW-1185">Reference proteome</keyword>
<evidence type="ECO:0000313" key="6">
    <source>
        <dbReference type="EMBL" id="CAK0859182.1"/>
    </source>
</evidence>
<evidence type="ECO:0000256" key="4">
    <source>
        <dbReference type="SAM" id="MobiDB-lite"/>
    </source>
</evidence>
<dbReference type="EMBL" id="CAUYUJ010015872">
    <property type="protein sequence ID" value="CAK0859182.1"/>
    <property type="molecule type" value="Genomic_DNA"/>
</dbReference>
<comment type="caution">
    <text evidence="6">The sequence shown here is derived from an EMBL/GenBank/DDBJ whole genome shotgun (WGS) entry which is preliminary data.</text>
</comment>
<protein>
    <recommendedName>
        <fullName evidence="5">Glycosyltransferase 2-like domain-containing protein</fullName>
    </recommendedName>
</protein>
<keyword evidence="2" id="KW-0328">Glycosyltransferase</keyword>
<accession>A0ABN9UHQ3</accession>
<sequence length="777" mass="81876">SGAQDTPLGMGIGYKRYSGRGGAPPKASGPSFADSYRVAEALLRRPPDAGGAGSAEGPPTPALLRFEEEREAPGRSLGALLDAEVARAQERGACGLLFLVDDALWHGAFDAGAALRLLGSEDGVYTVHAKLNPRVEYAHPNNKFMRVPRLSAYGPAAASSEDGGAVMGEWLESGLLIYERDQGEYDWNYPWELSASIYRVADVREMLAAVREHFGEAGVGHPNRLEGYGVRLFKQQKVSGATRGSRCACAGRPVVAVVTVNRVQSLFDNPVYRRSEGASGGPEASPEALDAALRAELRGALGAPPAEAAAGLGRSTGLDAGWLRSYLEQRPGAQDAGGLQLPALGPQDAPRPGSILSWPPRPLLARMALGDAYLDSVHVPLVAAPRPRELGGPEPEVSWLMPVLDARASWLEDAFGSIAAQAGMGPGSWELVVVDDCSGSAETLEALGRWASLPQVQVVRLGARAGVAGALNAGWARCRGRFVARLDADDIAHEHRLCRQLAYLEANPAVSILGGGFCTFQDPQELRAPGGDRHLRRYRMPCHPLLARWHMVFSCSLAHPTVTFRRGPDLPRERGPYPEGEEAEDHCLWLGLPLHVQVANVGDVVCFLRRHPGSRTACAARAIRRSSFGAVRRFLEIHCDAAAAVGAPSLTDEELGVLWGAAGASPEAAASAEQAQRLSGALDALEALFVRLAAGTADAARGDGAPAPADSRAAALQEYVRASCAKLRGFLAVRSLAAGDLSGGTEMVKLLLRNGGDAGLKSLGALIGAGYSAEGPP</sequence>
<dbReference type="InterPro" id="IPR001173">
    <property type="entry name" value="Glyco_trans_2-like"/>
</dbReference>
<dbReference type="InterPro" id="IPR050834">
    <property type="entry name" value="Glycosyltransf_2"/>
</dbReference>
<dbReference type="Proteomes" id="UP001189429">
    <property type="component" value="Unassembled WGS sequence"/>
</dbReference>
<gene>
    <name evidence="6" type="ORF">PCOR1329_LOCUS48617</name>
</gene>
<name>A0ABN9UHQ3_9DINO</name>
<dbReference type="InterPro" id="IPR029044">
    <property type="entry name" value="Nucleotide-diphossugar_trans"/>
</dbReference>
<feature type="non-terminal residue" evidence="6">
    <location>
        <position position="1"/>
    </location>
</feature>